<reference evidence="2" key="1">
    <citation type="submission" date="2016-12" db="EMBL/GenBank/DDBJ databases">
        <title>Complete Genome Sequence of Beggiatoa leptomitiformis D-401.</title>
        <authorList>
            <person name="Fomenkov A."/>
            <person name="Vincze T."/>
            <person name="Grabovich M."/>
            <person name="Anton B.P."/>
            <person name="Dubinina G."/>
            <person name="Orlova M."/>
            <person name="Belousova E."/>
            <person name="Roberts R.J."/>
        </authorList>
    </citation>
    <scope>NUCLEOTIDE SEQUENCE [LARGE SCALE GENOMIC DNA]</scope>
    <source>
        <strain evidence="2">D-401</strain>
    </source>
</reference>
<protein>
    <submittedName>
        <fullName evidence="1">Uncharacterized protein</fullName>
    </submittedName>
</protein>
<dbReference type="PANTHER" id="PTHR30634">
    <property type="entry name" value="OUTER MEMBRANE LOLAB LIPOPROTEIN INSERTION APPARATUS"/>
    <property type="match status" value="1"/>
</dbReference>
<organism evidence="1 2">
    <name type="scientific">Beggiatoa leptomitoformis</name>
    <dbReference type="NCBI Taxonomy" id="288004"/>
    <lineage>
        <taxon>Bacteria</taxon>
        <taxon>Pseudomonadati</taxon>
        <taxon>Pseudomonadota</taxon>
        <taxon>Gammaproteobacteria</taxon>
        <taxon>Thiotrichales</taxon>
        <taxon>Thiotrichaceae</taxon>
        <taxon>Beggiatoa</taxon>
    </lineage>
</organism>
<dbReference type="STRING" id="288004.AL038_15975"/>
<name>A0A2N9YDY2_9GAMM</name>
<gene>
    <name evidence="1" type="ORF">BLE401_08285</name>
</gene>
<sequence>MMLHLLGIRHHGAGSARSLLMALHEIKPTAIVIEAPSEGEALLPFITDPEMIPPVALLFYDTEALEEAVFYPFAEFSPEWQAIQYALKNNIAVHFMDLPQTHQIAINKAHALVAAEALRAQAEEPAETLTPETTTASEATDIIEVPAVSHYPLDPLDLLAEAAGFQDGERWWEYMVEQRSDMSSLALFKGIEEAMTALREELGDTLHPDEKRQQREILREAWMRKTLRQVIKAGHENIAVVCGAWHVPALAKEVAAKADDAVLKGLPKAKVQATWVPWNYERLTYASGYGAGVHAPGWYQHLWESHTSPELRAHNISTRWLAKVAQQLRNGAGLDAPTASVIDSIRLAEALAALREKPLPDLEELNDAALAGLCFGNDAPLMLIHDKLMINNRLGSVPSTAPTVPLQQDLLRLQKKLRLKAEASEKDIELDLRKDNDLAKSQLLHRLRLLKIEWGILYGSGSAKGTFKESWRIQWQPEFAIRLVEVSIWGGTVVEASSRYICDALEKAPNLSTISQLLDDVLLAELPQAIQVAMRCLEEKTALAHDVAELMEALPALANILRYGTVRRFKTTAIEHVVATLITRICIGLPNACSALDDDAAEAMYQHLTQTNNAINLLQNAGHTSDWQKTLQRLVQQIGLHGLVGGGCCRLLANAHVIDSDAVATALSLALSSANEPAYSGAWIGGFLQGSGAVLLHDDELLQLLDRWLVELTEDTFVHLLPLLRRTFSGFSQTERLRIGERAAQGYQQTTTSVAVINNDFNAENANKVLPLLAKMLGLIYPLVS</sequence>
<dbReference type="EMBL" id="CP018889">
    <property type="protein sequence ID" value="AUI68701.2"/>
    <property type="molecule type" value="Genomic_DNA"/>
</dbReference>
<dbReference type="Proteomes" id="UP000234271">
    <property type="component" value="Chromosome"/>
</dbReference>
<dbReference type="AlphaFoldDB" id="A0A2N9YDY2"/>
<proteinExistence type="predicted"/>
<dbReference type="Pfam" id="PF18934">
    <property type="entry name" value="DUF5682"/>
    <property type="match status" value="1"/>
</dbReference>
<evidence type="ECO:0000313" key="1">
    <source>
        <dbReference type="EMBL" id="AUI68701.2"/>
    </source>
</evidence>
<dbReference type="InterPro" id="IPR043737">
    <property type="entry name" value="DUF5682"/>
</dbReference>
<dbReference type="PANTHER" id="PTHR30634:SF14">
    <property type="match status" value="1"/>
</dbReference>
<dbReference type="OrthoDB" id="9768066at2"/>
<accession>A0A2N9YDY2</accession>
<keyword evidence="2" id="KW-1185">Reference proteome</keyword>
<dbReference type="InterPro" id="IPR050458">
    <property type="entry name" value="LolB"/>
</dbReference>
<evidence type="ECO:0000313" key="2">
    <source>
        <dbReference type="Proteomes" id="UP000234271"/>
    </source>
</evidence>